<keyword evidence="6" id="KW-0653">Protein transport</keyword>
<proteinExistence type="inferred from homology"/>
<dbReference type="InterPro" id="IPR051472">
    <property type="entry name" value="T3SS_Stator/FliH"/>
</dbReference>
<evidence type="ECO:0000256" key="1">
    <source>
        <dbReference type="ARBA" id="ARBA00003041"/>
    </source>
</evidence>
<keyword evidence="7" id="KW-1006">Bacterial flagellum protein export</keyword>
<evidence type="ECO:0000313" key="9">
    <source>
        <dbReference type="EMBL" id="MBB6094217.1"/>
    </source>
</evidence>
<evidence type="ECO:0000313" key="10">
    <source>
        <dbReference type="Proteomes" id="UP000588068"/>
    </source>
</evidence>
<dbReference type="PANTHER" id="PTHR34982:SF1">
    <property type="entry name" value="FLAGELLAR ASSEMBLY PROTEIN FLIH"/>
    <property type="match status" value="1"/>
</dbReference>
<sequence length="215" mass="23238">MNARAQTMTSDIARWDMPTVSGSPIQGRRPGPTVSELEAIEKRAHDEAFAAGRDAGLKAAKAEMQPLIDKLRAQVAGMTAIADKLAHPLEELDAEVADQLARLSMSIAKQVIRRELRLDPSQIIAVMRETVALLPASVRQVRIHLHPEDAAVVRDHLAAPGGDRAWSIAEDPMLSRGGCQVVTETSQIDARIETRIAAVASAMLGEERASARESE</sequence>
<dbReference type="GO" id="GO:0005829">
    <property type="term" value="C:cytosol"/>
    <property type="evidence" value="ECO:0007669"/>
    <property type="project" value="TreeGrafter"/>
</dbReference>
<accession>A0A841HM92</accession>
<comment type="function">
    <text evidence="1">Needed for flagellar regrowth and assembly.</text>
</comment>
<reference evidence="9 10" key="1">
    <citation type="submission" date="2020-08" db="EMBL/GenBank/DDBJ databases">
        <title>Genomic Encyclopedia of Type Strains, Phase IV (KMG-IV): sequencing the most valuable type-strain genomes for metagenomic binning, comparative biology and taxonomic classification.</title>
        <authorList>
            <person name="Goeker M."/>
        </authorList>
    </citation>
    <scope>NUCLEOTIDE SEQUENCE [LARGE SCALE GENOMIC DNA]</scope>
    <source>
        <strain evidence="9 10">DSM 26723</strain>
    </source>
</reference>
<dbReference type="Pfam" id="PF02108">
    <property type="entry name" value="FliH"/>
    <property type="match status" value="1"/>
</dbReference>
<dbReference type="GO" id="GO:0015031">
    <property type="term" value="P:protein transport"/>
    <property type="evidence" value="ECO:0007669"/>
    <property type="project" value="UniProtKB-KW"/>
</dbReference>
<keyword evidence="10" id="KW-1185">Reference proteome</keyword>
<keyword evidence="5" id="KW-1005">Bacterial flagellum biogenesis</keyword>
<dbReference type="InterPro" id="IPR018035">
    <property type="entry name" value="Flagellar_FliH/T3SS_HrpE"/>
</dbReference>
<keyword evidence="4" id="KW-0813">Transport</keyword>
<dbReference type="GO" id="GO:0044781">
    <property type="term" value="P:bacterial-type flagellum organization"/>
    <property type="evidence" value="ECO:0007669"/>
    <property type="project" value="UniProtKB-KW"/>
</dbReference>
<evidence type="ECO:0000256" key="4">
    <source>
        <dbReference type="ARBA" id="ARBA00022448"/>
    </source>
</evidence>
<dbReference type="PANTHER" id="PTHR34982">
    <property type="entry name" value="YOP PROTEINS TRANSLOCATION PROTEIN L"/>
    <property type="match status" value="1"/>
</dbReference>
<gene>
    <name evidence="9" type="ORF">HNQ60_003098</name>
</gene>
<evidence type="ECO:0000256" key="7">
    <source>
        <dbReference type="ARBA" id="ARBA00023225"/>
    </source>
</evidence>
<organism evidence="9 10">
    <name type="scientific">Povalibacter uvarum</name>
    <dbReference type="NCBI Taxonomy" id="732238"/>
    <lineage>
        <taxon>Bacteria</taxon>
        <taxon>Pseudomonadati</taxon>
        <taxon>Pseudomonadota</taxon>
        <taxon>Gammaproteobacteria</taxon>
        <taxon>Steroidobacterales</taxon>
        <taxon>Steroidobacteraceae</taxon>
        <taxon>Povalibacter</taxon>
    </lineage>
</organism>
<name>A0A841HM92_9GAMM</name>
<evidence type="ECO:0000256" key="6">
    <source>
        <dbReference type="ARBA" id="ARBA00022927"/>
    </source>
</evidence>
<feature type="domain" description="Flagellar assembly protein FliH/Type III secretion system HrpE" evidence="8">
    <location>
        <begin position="74"/>
        <end position="197"/>
    </location>
</feature>
<keyword evidence="9" id="KW-0969">Cilium</keyword>
<evidence type="ECO:0000256" key="3">
    <source>
        <dbReference type="ARBA" id="ARBA00016507"/>
    </source>
</evidence>
<comment type="caution">
    <text evidence="9">The sequence shown here is derived from an EMBL/GenBank/DDBJ whole genome shotgun (WGS) entry which is preliminary data.</text>
</comment>
<comment type="similarity">
    <text evidence="2">Belongs to the FliH family.</text>
</comment>
<dbReference type="EMBL" id="JACHHZ010000003">
    <property type="protein sequence ID" value="MBB6094217.1"/>
    <property type="molecule type" value="Genomic_DNA"/>
</dbReference>
<dbReference type="RefSeq" id="WP_184333276.1">
    <property type="nucleotide sequence ID" value="NZ_JACHHZ010000003.1"/>
</dbReference>
<dbReference type="Proteomes" id="UP000588068">
    <property type="component" value="Unassembled WGS sequence"/>
</dbReference>
<dbReference type="AlphaFoldDB" id="A0A841HM92"/>
<keyword evidence="9" id="KW-0282">Flagellum</keyword>
<evidence type="ECO:0000256" key="5">
    <source>
        <dbReference type="ARBA" id="ARBA00022795"/>
    </source>
</evidence>
<keyword evidence="9" id="KW-0966">Cell projection</keyword>
<protein>
    <recommendedName>
        <fullName evidence="3">Flagellar assembly protein FliH</fullName>
    </recommendedName>
</protein>
<evidence type="ECO:0000259" key="8">
    <source>
        <dbReference type="Pfam" id="PF02108"/>
    </source>
</evidence>
<evidence type="ECO:0000256" key="2">
    <source>
        <dbReference type="ARBA" id="ARBA00006602"/>
    </source>
</evidence>